<evidence type="ECO:0000259" key="3">
    <source>
        <dbReference type="PROSITE" id="PS51186"/>
    </source>
</evidence>
<gene>
    <name evidence="4" type="ORF">CFN03_07265</name>
</gene>
<dbReference type="EMBL" id="NPEZ01000003">
    <property type="protein sequence ID" value="OZT76871.1"/>
    <property type="molecule type" value="Genomic_DNA"/>
</dbReference>
<proteinExistence type="predicted"/>
<dbReference type="RefSeq" id="WP_094906440.1">
    <property type="nucleotide sequence ID" value="NZ_NPEZ01000003.1"/>
</dbReference>
<sequence length="211" mass="24060">MEENIIISLYQNTNFEARDLANIHLGSLFSNDKFSRKYLEYRMKYVDSLEGAIIVVAFNPNNKLLGLVYGGPEGYKNKMNQVLTPKIVKTVALRPYLITNKAIAYKITSKIKSISKRQKGNEISSNIDIENSLPRPILRLTGIVIDPHLRSKGVGSKLLNEFVNQAKNHNYNSIILNTPLENTAAIRFYERHAWKNLGELEEGKNYFSLEL</sequence>
<dbReference type="AlphaFoldDB" id="A0A265E5J9"/>
<comment type="caution">
    <text evidence="4">The sequence shown here is derived from an EMBL/GenBank/DDBJ whole genome shotgun (WGS) entry which is preliminary data.</text>
</comment>
<name>A0A265E5J9_9STAP</name>
<keyword evidence="1" id="KW-0808">Transferase</keyword>
<dbReference type="GO" id="GO:0016747">
    <property type="term" value="F:acyltransferase activity, transferring groups other than amino-acyl groups"/>
    <property type="evidence" value="ECO:0007669"/>
    <property type="project" value="InterPro"/>
</dbReference>
<feature type="domain" description="N-acetyltransferase" evidence="3">
    <location>
        <begin position="132"/>
        <end position="211"/>
    </location>
</feature>
<evidence type="ECO:0000256" key="1">
    <source>
        <dbReference type="ARBA" id="ARBA00022679"/>
    </source>
</evidence>
<dbReference type="PANTHER" id="PTHR43420">
    <property type="entry name" value="ACETYLTRANSFERASE"/>
    <property type="match status" value="1"/>
</dbReference>
<dbReference type="Pfam" id="PF00583">
    <property type="entry name" value="Acetyltransf_1"/>
    <property type="match status" value="1"/>
</dbReference>
<evidence type="ECO:0000313" key="5">
    <source>
        <dbReference type="Proteomes" id="UP000216682"/>
    </source>
</evidence>
<keyword evidence="2" id="KW-0012">Acyltransferase</keyword>
<dbReference type="Gene3D" id="3.40.630.30">
    <property type="match status" value="1"/>
</dbReference>
<dbReference type="SUPFAM" id="SSF55729">
    <property type="entry name" value="Acyl-CoA N-acyltransferases (Nat)"/>
    <property type="match status" value="1"/>
</dbReference>
<reference evidence="4 5" key="1">
    <citation type="submission" date="2017-07" db="EMBL/GenBank/DDBJ databases">
        <title>Shotgun whole genome sequences of three halophilic bacterial isolates.</title>
        <authorList>
            <person name="Pozzo T."/>
            <person name="Higdon S.M."/>
            <person name="Quillaguaman J."/>
        </authorList>
    </citation>
    <scope>NUCLEOTIDE SEQUENCE [LARGE SCALE GENOMIC DNA]</scope>
    <source>
        <strain evidence="4 5">BU-1</strain>
    </source>
</reference>
<evidence type="ECO:0000256" key="2">
    <source>
        <dbReference type="ARBA" id="ARBA00023315"/>
    </source>
</evidence>
<organism evidence="4 5">
    <name type="scientific">Salinicoccus roseus</name>
    <dbReference type="NCBI Taxonomy" id="45670"/>
    <lineage>
        <taxon>Bacteria</taxon>
        <taxon>Bacillati</taxon>
        <taxon>Bacillota</taxon>
        <taxon>Bacilli</taxon>
        <taxon>Bacillales</taxon>
        <taxon>Staphylococcaceae</taxon>
        <taxon>Salinicoccus</taxon>
    </lineage>
</organism>
<dbReference type="InterPro" id="IPR000182">
    <property type="entry name" value="GNAT_dom"/>
</dbReference>
<evidence type="ECO:0000313" key="4">
    <source>
        <dbReference type="EMBL" id="OZT76871.1"/>
    </source>
</evidence>
<dbReference type="CDD" id="cd04301">
    <property type="entry name" value="NAT_SF"/>
    <property type="match status" value="1"/>
</dbReference>
<accession>A0A265E5J9</accession>
<dbReference type="InterPro" id="IPR050680">
    <property type="entry name" value="YpeA/RimI_acetyltransf"/>
</dbReference>
<protein>
    <recommendedName>
        <fullName evidence="3">N-acetyltransferase domain-containing protein</fullName>
    </recommendedName>
</protein>
<dbReference type="InterPro" id="IPR016181">
    <property type="entry name" value="Acyl_CoA_acyltransferase"/>
</dbReference>
<dbReference type="PROSITE" id="PS51186">
    <property type="entry name" value="GNAT"/>
    <property type="match status" value="1"/>
</dbReference>
<dbReference type="Proteomes" id="UP000216682">
    <property type="component" value="Unassembled WGS sequence"/>
</dbReference>